<reference evidence="13 14" key="1">
    <citation type="submission" date="2020-09" db="EMBL/GenBank/DDBJ databases">
        <title>Echinicola sp. CAU 1574 isolated from sand of Sido Beach.</title>
        <authorList>
            <person name="Kim W."/>
        </authorList>
    </citation>
    <scope>NUCLEOTIDE SEQUENCE [LARGE SCALE GENOMIC DNA]</scope>
    <source>
        <strain evidence="13 14">CAU 1574</strain>
    </source>
</reference>
<dbReference type="InterPro" id="IPR042097">
    <property type="entry name" value="Aminopeptidase_N-like_N_sf"/>
</dbReference>
<organism evidence="13 14">
    <name type="scientific">Echinicola arenosa</name>
    <dbReference type="NCBI Taxonomy" id="2774144"/>
    <lineage>
        <taxon>Bacteria</taxon>
        <taxon>Pseudomonadati</taxon>
        <taxon>Bacteroidota</taxon>
        <taxon>Cytophagia</taxon>
        <taxon>Cytophagales</taxon>
        <taxon>Cyclobacteriaceae</taxon>
        <taxon>Echinicola</taxon>
    </lineage>
</organism>
<protein>
    <recommendedName>
        <fullName evidence="5">Aminopeptidase N</fullName>
        <ecNumber evidence="4">3.4.11.2</ecNumber>
    </recommendedName>
</protein>
<evidence type="ECO:0000256" key="1">
    <source>
        <dbReference type="ARBA" id="ARBA00000098"/>
    </source>
</evidence>
<evidence type="ECO:0000256" key="9">
    <source>
        <dbReference type="ARBA" id="ARBA00022801"/>
    </source>
</evidence>
<comment type="catalytic activity">
    <reaction evidence="1">
        <text>Release of an N-terminal amino acid, Xaa-|-Yaa- from a peptide, amide or arylamide. Xaa is preferably Ala, but may be most amino acids including Pro (slow action). When a terminal hydrophobic residue is followed by a prolyl residue, the two may be released as an intact Xaa-Pro dipeptide.</text>
        <dbReference type="EC" id="3.4.11.2"/>
    </reaction>
</comment>
<evidence type="ECO:0000256" key="10">
    <source>
        <dbReference type="ARBA" id="ARBA00022833"/>
    </source>
</evidence>
<evidence type="ECO:0000256" key="3">
    <source>
        <dbReference type="ARBA" id="ARBA00010136"/>
    </source>
</evidence>
<dbReference type="SUPFAM" id="SSF55486">
    <property type="entry name" value="Metalloproteases ('zincins'), catalytic domain"/>
    <property type="match status" value="1"/>
</dbReference>
<dbReference type="InterPro" id="IPR050344">
    <property type="entry name" value="Peptidase_M1_aminopeptidases"/>
</dbReference>
<dbReference type="InterPro" id="IPR001930">
    <property type="entry name" value="Peptidase_M1"/>
</dbReference>
<keyword evidence="9" id="KW-0378">Hydrolase</keyword>
<dbReference type="InterPro" id="IPR014782">
    <property type="entry name" value="Peptidase_M1_dom"/>
</dbReference>
<evidence type="ECO:0000256" key="8">
    <source>
        <dbReference type="ARBA" id="ARBA00022723"/>
    </source>
</evidence>
<evidence type="ECO:0000256" key="6">
    <source>
        <dbReference type="ARBA" id="ARBA00022438"/>
    </source>
</evidence>
<gene>
    <name evidence="13" type="ORF">IFO69_06950</name>
</gene>
<keyword evidence="14" id="KW-1185">Reference proteome</keyword>
<keyword evidence="8" id="KW-0479">Metal-binding</keyword>
<keyword evidence="11" id="KW-0482">Metalloprotease</keyword>
<keyword evidence="10" id="KW-0862">Zinc</keyword>
<dbReference type="InterPro" id="IPR027268">
    <property type="entry name" value="Peptidase_M4/M1_CTD_sf"/>
</dbReference>
<evidence type="ECO:0000256" key="2">
    <source>
        <dbReference type="ARBA" id="ARBA00001947"/>
    </source>
</evidence>
<dbReference type="SUPFAM" id="SSF63737">
    <property type="entry name" value="Leukotriene A4 hydrolase N-terminal domain"/>
    <property type="match status" value="1"/>
</dbReference>
<dbReference type="Pfam" id="PF01433">
    <property type="entry name" value="Peptidase_M1"/>
    <property type="match status" value="1"/>
</dbReference>
<dbReference type="EC" id="3.4.11.2" evidence="4"/>
<dbReference type="EMBL" id="JACYTQ010000002">
    <property type="protein sequence ID" value="MBD8488481.1"/>
    <property type="molecule type" value="Genomic_DNA"/>
</dbReference>
<dbReference type="PANTHER" id="PTHR11533">
    <property type="entry name" value="PROTEASE M1 ZINC METALLOPROTEASE"/>
    <property type="match status" value="1"/>
</dbReference>
<name>A0ABR9AJI9_9BACT</name>
<evidence type="ECO:0000256" key="7">
    <source>
        <dbReference type="ARBA" id="ARBA00022670"/>
    </source>
</evidence>
<accession>A0ABR9AJI9</accession>
<evidence type="ECO:0000256" key="5">
    <source>
        <dbReference type="ARBA" id="ARBA00015611"/>
    </source>
</evidence>
<proteinExistence type="inferred from homology"/>
<feature type="domain" description="Peptidase M1 membrane alanine aminopeptidase" evidence="12">
    <location>
        <begin position="263"/>
        <end position="455"/>
    </location>
</feature>
<evidence type="ECO:0000313" key="14">
    <source>
        <dbReference type="Proteomes" id="UP000647133"/>
    </source>
</evidence>
<dbReference type="Gene3D" id="1.10.390.10">
    <property type="entry name" value="Neutral Protease Domain 2"/>
    <property type="match status" value="1"/>
</dbReference>
<comment type="similarity">
    <text evidence="3">Belongs to the peptidase M1 family.</text>
</comment>
<evidence type="ECO:0000256" key="11">
    <source>
        <dbReference type="ARBA" id="ARBA00023049"/>
    </source>
</evidence>
<dbReference type="PANTHER" id="PTHR11533:SF174">
    <property type="entry name" value="PUROMYCIN-SENSITIVE AMINOPEPTIDASE-RELATED"/>
    <property type="match status" value="1"/>
</dbReference>
<evidence type="ECO:0000313" key="13">
    <source>
        <dbReference type="EMBL" id="MBD8488481.1"/>
    </source>
</evidence>
<dbReference type="RefSeq" id="WP_192009347.1">
    <property type="nucleotide sequence ID" value="NZ_JACYTQ010000002.1"/>
</dbReference>
<evidence type="ECO:0000259" key="12">
    <source>
        <dbReference type="Pfam" id="PF01433"/>
    </source>
</evidence>
<evidence type="ECO:0000256" key="4">
    <source>
        <dbReference type="ARBA" id="ARBA00012564"/>
    </source>
</evidence>
<sequence>MKLIFSIIMIFVGVFEVVAQEHKWTWGGKMDPLQERYEVIHYSLDIEILPKIQGINASMEMTFRRIGKLDTLRLNLIDNYQVTKVEVGDEEISFNHHGKVLDMLPPENANSVKIYYRGKPPVAKNPPWSGGFTWEKDQNGNYWVGLSCQHEGAKIFMPCLDHPSSEPSHGVDMYFKVPFPYFVAANGRLLNQGTGLGYNYFHWATAYPVNNYNINFTMGRFFELSKKFSSTSGREIPMKVFVLEENKAKASGLLEVLERSVITQEKYFGPYPFPDDKIAVVETPYLGMEHQTINGYGNNFQYTQVGDVNFDWLLHHELGHEWWGNKISVSDWADFWIHEGICSYGDMLFYLEHGGEEAYHEHVLTAARGIENKQPIALTPNKTSEEAYQGDIYTKGAYIMHSLRFLLGDEMFFPMIKAFAVDSRYTYTNQVNTKDFIDFVENYSGKDLEDFFQIYLYSTDLPKVKINPKGKNRFDIKLTNVDLSLPMEIQTSEGIEKVVLSKEAVRVKSDRPIVVDPNGWYLLDK</sequence>
<dbReference type="Gene3D" id="2.60.40.1730">
    <property type="entry name" value="tricorn interacting facor f3 domain"/>
    <property type="match status" value="1"/>
</dbReference>
<keyword evidence="7" id="KW-0645">Protease</keyword>
<comment type="caution">
    <text evidence="13">The sequence shown here is derived from an EMBL/GenBank/DDBJ whole genome shotgun (WGS) entry which is preliminary data.</text>
</comment>
<comment type="cofactor">
    <cofactor evidence="2">
        <name>Zn(2+)</name>
        <dbReference type="ChEBI" id="CHEBI:29105"/>
    </cofactor>
</comment>
<dbReference type="PRINTS" id="PR00756">
    <property type="entry name" value="ALADIPTASE"/>
</dbReference>
<keyword evidence="6" id="KW-0031">Aminopeptidase</keyword>
<dbReference type="Proteomes" id="UP000647133">
    <property type="component" value="Unassembled WGS sequence"/>
</dbReference>
<dbReference type="CDD" id="cd09603">
    <property type="entry name" value="M1_APN_like"/>
    <property type="match status" value="1"/>
</dbReference>